<name>A0A2M7V7Z1_9BACT</name>
<evidence type="ECO:0000256" key="6">
    <source>
        <dbReference type="RuleBase" id="RU003797"/>
    </source>
</evidence>
<evidence type="ECO:0000313" key="9">
    <source>
        <dbReference type="Proteomes" id="UP000228568"/>
    </source>
</evidence>
<dbReference type="InterPro" id="IPR046778">
    <property type="entry name" value="UPF0758_N"/>
</dbReference>
<dbReference type="CDD" id="cd08071">
    <property type="entry name" value="MPN_DUF2466"/>
    <property type="match status" value="1"/>
</dbReference>
<accession>A0A2M7V7Z1</accession>
<dbReference type="Gene3D" id="3.40.140.10">
    <property type="entry name" value="Cytidine Deaminase, domain 2"/>
    <property type="match status" value="1"/>
</dbReference>
<keyword evidence="3" id="KW-0378">Hydrolase</keyword>
<dbReference type="PROSITE" id="PS50249">
    <property type="entry name" value="MPN"/>
    <property type="match status" value="1"/>
</dbReference>
<sequence length="226" mass="25473">MRIKKGANIKSIEDIDRPREKLIKYGPSKLSDAELLAILLGSGQKGENVIYMAERLLKKIGKEKITKSNPKELQKNKGIGPAKACEIVACFELGKRLLKGKKSAIYLTPHDVWSQMKDIRNSKKEHMVIFYLNSRNQEIERNVISIGTVNHSIVHPREVFEPAVKHIAAHIILSHNHPAGDPEPSEEDILLTARIVKAGKLMGIEITDHVIVTKNEYTSMKEKELM</sequence>
<dbReference type="InterPro" id="IPR037518">
    <property type="entry name" value="MPN"/>
</dbReference>
<dbReference type="Pfam" id="PF20582">
    <property type="entry name" value="UPF0758_N"/>
    <property type="match status" value="1"/>
</dbReference>
<dbReference type="SUPFAM" id="SSF47781">
    <property type="entry name" value="RuvA domain 2-like"/>
    <property type="match status" value="1"/>
</dbReference>
<proteinExistence type="inferred from homology"/>
<organism evidence="8 9">
    <name type="scientific">Candidatus Magasanikbacteria bacterium CG_4_10_14_0_2_um_filter_37_12</name>
    <dbReference type="NCBI Taxonomy" id="1974637"/>
    <lineage>
        <taxon>Bacteria</taxon>
        <taxon>Candidatus Magasanikiibacteriota</taxon>
    </lineage>
</organism>
<reference evidence="9" key="1">
    <citation type="submission" date="2017-09" db="EMBL/GenBank/DDBJ databases">
        <title>Depth-based differentiation of microbial function through sediment-hosted aquifers and enrichment of novel symbionts in the deep terrestrial subsurface.</title>
        <authorList>
            <person name="Probst A.J."/>
            <person name="Ladd B."/>
            <person name="Jarett J.K."/>
            <person name="Geller-Mcgrath D.E."/>
            <person name="Sieber C.M.K."/>
            <person name="Emerson J.B."/>
            <person name="Anantharaman K."/>
            <person name="Thomas B.C."/>
            <person name="Malmstrom R."/>
            <person name="Stieglmeier M."/>
            <person name="Klingl A."/>
            <person name="Woyke T."/>
            <person name="Ryan C.M."/>
            <person name="Banfield J.F."/>
        </authorList>
    </citation>
    <scope>NUCLEOTIDE SEQUENCE [LARGE SCALE GENOMIC DNA]</scope>
</reference>
<dbReference type="PANTHER" id="PTHR30471:SF3">
    <property type="entry name" value="UPF0758 PROTEIN YEES-RELATED"/>
    <property type="match status" value="1"/>
</dbReference>
<feature type="domain" description="MPN" evidence="7">
    <location>
        <begin position="105"/>
        <end position="226"/>
    </location>
</feature>
<evidence type="ECO:0000256" key="5">
    <source>
        <dbReference type="ARBA" id="ARBA00023049"/>
    </source>
</evidence>
<keyword evidence="5" id="KW-0482">Metalloprotease</keyword>
<dbReference type="EMBL" id="PFPK01000029">
    <property type="protein sequence ID" value="PIZ94812.1"/>
    <property type="molecule type" value="Genomic_DNA"/>
</dbReference>
<dbReference type="AlphaFoldDB" id="A0A2M7V7Z1"/>
<keyword evidence="1" id="KW-0645">Protease</keyword>
<dbReference type="NCBIfam" id="NF000642">
    <property type="entry name" value="PRK00024.1"/>
    <property type="match status" value="1"/>
</dbReference>
<protein>
    <recommendedName>
        <fullName evidence="7">MPN domain-containing protein</fullName>
    </recommendedName>
</protein>
<evidence type="ECO:0000259" key="7">
    <source>
        <dbReference type="PROSITE" id="PS50249"/>
    </source>
</evidence>
<comment type="similarity">
    <text evidence="6">Belongs to the UPF0758 family.</text>
</comment>
<evidence type="ECO:0000256" key="2">
    <source>
        <dbReference type="ARBA" id="ARBA00022723"/>
    </source>
</evidence>
<dbReference type="NCBIfam" id="TIGR00608">
    <property type="entry name" value="radc"/>
    <property type="match status" value="1"/>
</dbReference>
<gene>
    <name evidence="8" type="ORF">COX81_02530</name>
</gene>
<evidence type="ECO:0000256" key="3">
    <source>
        <dbReference type="ARBA" id="ARBA00022801"/>
    </source>
</evidence>
<evidence type="ECO:0000256" key="1">
    <source>
        <dbReference type="ARBA" id="ARBA00022670"/>
    </source>
</evidence>
<evidence type="ECO:0000313" key="8">
    <source>
        <dbReference type="EMBL" id="PIZ94812.1"/>
    </source>
</evidence>
<dbReference type="GO" id="GO:0008237">
    <property type="term" value="F:metallopeptidase activity"/>
    <property type="evidence" value="ECO:0007669"/>
    <property type="project" value="UniProtKB-KW"/>
</dbReference>
<keyword evidence="4" id="KW-0862">Zinc</keyword>
<dbReference type="Proteomes" id="UP000228568">
    <property type="component" value="Unassembled WGS sequence"/>
</dbReference>
<dbReference type="GO" id="GO:0046872">
    <property type="term" value="F:metal ion binding"/>
    <property type="evidence" value="ECO:0007669"/>
    <property type="project" value="UniProtKB-KW"/>
</dbReference>
<comment type="caution">
    <text evidence="8">The sequence shown here is derived from an EMBL/GenBank/DDBJ whole genome shotgun (WGS) entry which is preliminary data.</text>
</comment>
<dbReference type="InterPro" id="IPR001405">
    <property type="entry name" value="UPF0758"/>
</dbReference>
<dbReference type="GO" id="GO:0006508">
    <property type="term" value="P:proteolysis"/>
    <property type="evidence" value="ECO:0007669"/>
    <property type="project" value="UniProtKB-KW"/>
</dbReference>
<dbReference type="PANTHER" id="PTHR30471">
    <property type="entry name" value="DNA REPAIR PROTEIN RADC"/>
    <property type="match status" value="1"/>
</dbReference>
<dbReference type="InterPro" id="IPR010994">
    <property type="entry name" value="RuvA_2-like"/>
</dbReference>
<dbReference type="InterPro" id="IPR025657">
    <property type="entry name" value="RadC_JAB"/>
</dbReference>
<evidence type="ECO:0000256" key="4">
    <source>
        <dbReference type="ARBA" id="ARBA00022833"/>
    </source>
</evidence>
<keyword evidence="2" id="KW-0479">Metal-binding</keyword>
<dbReference type="Pfam" id="PF04002">
    <property type="entry name" value="RadC"/>
    <property type="match status" value="1"/>
</dbReference>